<feature type="chain" id="PRO_5042206596" evidence="1">
    <location>
        <begin position="22"/>
        <end position="98"/>
    </location>
</feature>
<accession>A0AAE3NBD8</accession>
<sequence length="98" mass="10374">MRTSRVIAFGLWAMSASLALAAVDANKGTAAEFDGLPGVGPALSQRILDARKQGEFKDWYDFMARVKGVKEKAAHKLSGAGLTVNGRPYPSSVPAAPR</sequence>
<reference evidence="2" key="1">
    <citation type="submission" date="2023-01" db="EMBL/GenBank/DDBJ databases">
        <title>Xenophilus mangrovi sp. nov., isolated from soil of Mangrove nature reserve.</title>
        <authorList>
            <person name="Xu S."/>
            <person name="Liu Z."/>
            <person name="Xu Y."/>
        </authorList>
    </citation>
    <scope>NUCLEOTIDE SEQUENCE</scope>
    <source>
        <strain evidence="2">YW8</strain>
    </source>
</reference>
<name>A0AAE3NBD8_9BURK</name>
<evidence type="ECO:0000256" key="1">
    <source>
        <dbReference type="SAM" id="SignalP"/>
    </source>
</evidence>
<evidence type="ECO:0000313" key="2">
    <source>
        <dbReference type="EMBL" id="MDA7417207.1"/>
    </source>
</evidence>
<comment type="caution">
    <text evidence="2">The sequence shown here is derived from an EMBL/GenBank/DDBJ whole genome shotgun (WGS) entry which is preliminary data.</text>
</comment>
<keyword evidence="1" id="KW-0732">Signal</keyword>
<organism evidence="2 3">
    <name type="scientific">Xenophilus arseniciresistens</name>
    <dbReference type="NCBI Taxonomy" id="1283306"/>
    <lineage>
        <taxon>Bacteria</taxon>
        <taxon>Pseudomonadati</taxon>
        <taxon>Pseudomonadota</taxon>
        <taxon>Betaproteobacteria</taxon>
        <taxon>Burkholderiales</taxon>
        <taxon>Comamonadaceae</taxon>
        <taxon>Xenophilus</taxon>
    </lineage>
</organism>
<proteinExistence type="predicted"/>
<dbReference type="AlphaFoldDB" id="A0AAE3NBD8"/>
<dbReference type="RefSeq" id="WP_271428452.1">
    <property type="nucleotide sequence ID" value="NZ_JAQIPB010000005.1"/>
</dbReference>
<gene>
    <name evidence="2" type="ORF">PGB34_12625</name>
</gene>
<dbReference type="SUPFAM" id="SSF160975">
    <property type="entry name" value="AF1531-like"/>
    <property type="match status" value="1"/>
</dbReference>
<evidence type="ECO:0000313" key="3">
    <source>
        <dbReference type="Proteomes" id="UP001212602"/>
    </source>
</evidence>
<dbReference type="Proteomes" id="UP001212602">
    <property type="component" value="Unassembled WGS sequence"/>
</dbReference>
<dbReference type="Pfam" id="PF12836">
    <property type="entry name" value="HHH_3"/>
    <property type="match status" value="1"/>
</dbReference>
<feature type="signal peptide" evidence="1">
    <location>
        <begin position="1"/>
        <end position="21"/>
    </location>
</feature>
<dbReference type="EMBL" id="JAQIPB010000005">
    <property type="protein sequence ID" value="MDA7417207.1"/>
    <property type="molecule type" value="Genomic_DNA"/>
</dbReference>
<dbReference type="Gene3D" id="1.10.150.320">
    <property type="entry name" value="Photosystem II 12 kDa extrinsic protein"/>
    <property type="match status" value="1"/>
</dbReference>
<keyword evidence="3" id="KW-1185">Reference proteome</keyword>
<protein>
    <submittedName>
        <fullName evidence="2">Helix-hairpin-helix domain-containing protein</fullName>
    </submittedName>
</protein>